<dbReference type="GO" id="GO:0005634">
    <property type="term" value="C:nucleus"/>
    <property type="evidence" value="ECO:0007669"/>
    <property type="project" value="TreeGrafter"/>
</dbReference>
<organism evidence="6 7">
    <name type="scientific">Microthyrium microscopicum</name>
    <dbReference type="NCBI Taxonomy" id="703497"/>
    <lineage>
        <taxon>Eukaryota</taxon>
        <taxon>Fungi</taxon>
        <taxon>Dikarya</taxon>
        <taxon>Ascomycota</taxon>
        <taxon>Pezizomycotina</taxon>
        <taxon>Dothideomycetes</taxon>
        <taxon>Dothideomycetes incertae sedis</taxon>
        <taxon>Microthyriales</taxon>
        <taxon>Microthyriaceae</taxon>
        <taxon>Microthyrium</taxon>
    </lineage>
</organism>
<dbReference type="SUPFAM" id="SSF55120">
    <property type="entry name" value="Pseudouridine synthase"/>
    <property type="match status" value="1"/>
</dbReference>
<proteinExistence type="inferred from homology"/>
<evidence type="ECO:0000256" key="3">
    <source>
        <dbReference type="ARBA" id="ARBA00023235"/>
    </source>
</evidence>
<dbReference type="GO" id="GO:1990481">
    <property type="term" value="P:mRNA pseudouridine synthesis"/>
    <property type="evidence" value="ECO:0007669"/>
    <property type="project" value="TreeGrafter"/>
</dbReference>
<dbReference type="GO" id="GO:0009982">
    <property type="term" value="F:pseudouridine synthase activity"/>
    <property type="evidence" value="ECO:0007669"/>
    <property type="project" value="InterPro"/>
</dbReference>
<reference evidence="6" key="1">
    <citation type="journal article" date="2020" name="Stud. Mycol.">
        <title>101 Dothideomycetes genomes: a test case for predicting lifestyles and emergence of pathogens.</title>
        <authorList>
            <person name="Haridas S."/>
            <person name="Albert R."/>
            <person name="Binder M."/>
            <person name="Bloem J."/>
            <person name="Labutti K."/>
            <person name="Salamov A."/>
            <person name="Andreopoulos B."/>
            <person name="Baker S."/>
            <person name="Barry K."/>
            <person name="Bills G."/>
            <person name="Bluhm B."/>
            <person name="Cannon C."/>
            <person name="Castanera R."/>
            <person name="Culley D."/>
            <person name="Daum C."/>
            <person name="Ezra D."/>
            <person name="Gonzalez J."/>
            <person name="Henrissat B."/>
            <person name="Kuo A."/>
            <person name="Liang C."/>
            <person name="Lipzen A."/>
            <person name="Lutzoni F."/>
            <person name="Magnuson J."/>
            <person name="Mondo S."/>
            <person name="Nolan M."/>
            <person name="Ohm R."/>
            <person name="Pangilinan J."/>
            <person name="Park H.-J."/>
            <person name="Ramirez L."/>
            <person name="Alfaro M."/>
            <person name="Sun H."/>
            <person name="Tritt A."/>
            <person name="Yoshinaga Y."/>
            <person name="Zwiers L.-H."/>
            <person name="Turgeon B."/>
            <person name="Goodwin S."/>
            <person name="Spatafora J."/>
            <person name="Crous P."/>
            <person name="Grigoriev I."/>
        </authorList>
    </citation>
    <scope>NUCLEOTIDE SEQUENCE</scope>
    <source>
        <strain evidence="6">CBS 115976</strain>
    </source>
</reference>
<name>A0A6A6UM97_9PEZI</name>
<feature type="region of interest" description="Disordered" evidence="4">
    <location>
        <begin position="235"/>
        <end position="256"/>
    </location>
</feature>
<dbReference type="OrthoDB" id="25767at2759"/>
<evidence type="ECO:0000313" key="7">
    <source>
        <dbReference type="Proteomes" id="UP000799302"/>
    </source>
</evidence>
<comment type="similarity">
    <text evidence="1">Belongs to the tRNA pseudouridine synthase TruA family.</text>
</comment>
<dbReference type="Pfam" id="PF01416">
    <property type="entry name" value="PseudoU_synth_1"/>
    <property type="match status" value="1"/>
</dbReference>
<dbReference type="GO" id="GO:0031119">
    <property type="term" value="P:tRNA pseudouridine synthesis"/>
    <property type="evidence" value="ECO:0007669"/>
    <property type="project" value="TreeGrafter"/>
</dbReference>
<dbReference type="InterPro" id="IPR020103">
    <property type="entry name" value="PsdUridine_synth_cat_dom_sf"/>
</dbReference>
<protein>
    <submittedName>
        <fullName evidence="6">Pseudouridine synthase</fullName>
    </submittedName>
</protein>
<sequence>MSLKVVCFCSPVSYHAKHIQRISKKQAPIPRHVAQRAYRIPSRKRPSASLTMSQESPTTPQSPKADYTKWSNDELVQRVLALERKLRDQVNASGTPNPSINSIKPAKQPKAPKPFDPSKYTTRLIGLKFAYLGASYNGLEYSGNAAPLPTVEEEVWKALVRCRLISPPSLAKWGLDKSLAQLRMFGPSEAPVDWEGCEYSKCGRTDRGVSAFGQVIGIRVRSARKIKALPTVTVESTENQDRIEETEEDGPVEAEKQDFDPIKDELPYISLLNAVLPPTIRMVAWCPFPTSNFNARFSCKEREYRYFFTQPAFLPLSRKHLDQKYTARLDIAAMREAAAHLVGSHDFRNMCKIDPSKQITEFVRKITLATVERADTVGMEDLQEPADTEVYCVRFHGSAFLWHQVRCMVAVLFLVGQGLEKPSVVQELLDIKNCTAKPAYEMAGDRPLVLWDCRFSATAGKVLDRSSNHPSLWDRGEGADELEWIKAGEDHLVGRFASTMKWNKSGLMEDLWQNWRGAKMDEILTAQLMELVAGKNAQIPDDAFQDRDKSVRVFQGEDTAVSRGVYVPLMKRERSDTPEALNARWAERKGVAVRQSRRDTNGAD</sequence>
<dbReference type="Gene3D" id="3.30.70.660">
    <property type="entry name" value="Pseudouridine synthase I, catalytic domain, C-terminal subdomain"/>
    <property type="match status" value="1"/>
</dbReference>
<dbReference type="Gene3D" id="3.30.70.580">
    <property type="entry name" value="Pseudouridine synthase I, catalytic domain, N-terminal subdomain"/>
    <property type="match status" value="1"/>
</dbReference>
<dbReference type="AlphaFoldDB" id="A0A6A6UM97"/>
<dbReference type="InterPro" id="IPR020095">
    <property type="entry name" value="PsdUridine_synth_TruA_C"/>
</dbReference>
<dbReference type="NCBIfam" id="TIGR00071">
    <property type="entry name" value="hisT_truA"/>
    <property type="match status" value="1"/>
</dbReference>
<feature type="region of interest" description="Disordered" evidence="4">
    <location>
        <begin position="23"/>
        <end position="68"/>
    </location>
</feature>
<keyword evidence="7" id="KW-1185">Reference proteome</keyword>
<dbReference type="PANTHER" id="PTHR11142">
    <property type="entry name" value="PSEUDOURIDYLATE SYNTHASE"/>
    <property type="match status" value="1"/>
</dbReference>
<evidence type="ECO:0000256" key="2">
    <source>
        <dbReference type="ARBA" id="ARBA00022694"/>
    </source>
</evidence>
<dbReference type="EMBL" id="MU004231">
    <property type="protein sequence ID" value="KAF2673362.1"/>
    <property type="molecule type" value="Genomic_DNA"/>
</dbReference>
<feature type="compositionally biased region" description="Polar residues" evidence="4">
    <location>
        <begin position="90"/>
        <end position="102"/>
    </location>
</feature>
<evidence type="ECO:0000256" key="4">
    <source>
        <dbReference type="SAM" id="MobiDB-lite"/>
    </source>
</evidence>
<evidence type="ECO:0000256" key="1">
    <source>
        <dbReference type="ARBA" id="ARBA00009375"/>
    </source>
</evidence>
<dbReference type="HAMAP" id="MF_00171">
    <property type="entry name" value="TruA"/>
    <property type="match status" value="1"/>
</dbReference>
<keyword evidence="3" id="KW-0413">Isomerase</keyword>
<dbReference type="GO" id="GO:0005737">
    <property type="term" value="C:cytoplasm"/>
    <property type="evidence" value="ECO:0007669"/>
    <property type="project" value="TreeGrafter"/>
</dbReference>
<dbReference type="InterPro" id="IPR020097">
    <property type="entry name" value="PsdUridine_synth_TruA_a/b_dom"/>
</dbReference>
<dbReference type="InterPro" id="IPR020094">
    <property type="entry name" value="TruA/RsuA/RluB/E/F_N"/>
</dbReference>
<dbReference type="Proteomes" id="UP000799302">
    <property type="component" value="Unassembled WGS sequence"/>
</dbReference>
<accession>A0A6A6UM97</accession>
<evidence type="ECO:0000313" key="6">
    <source>
        <dbReference type="EMBL" id="KAF2673362.1"/>
    </source>
</evidence>
<feature type="domain" description="Pseudouridine synthase I TruA alpha/beta" evidence="5">
    <location>
        <begin position="337"/>
        <end position="456"/>
    </location>
</feature>
<evidence type="ECO:0000259" key="5">
    <source>
        <dbReference type="Pfam" id="PF01416"/>
    </source>
</evidence>
<feature type="region of interest" description="Disordered" evidence="4">
    <location>
        <begin position="90"/>
        <end position="114"/>
    </location>
</feature>
<dbReference type="PANTHER" id="PTHR11142:SF5">
    <property type="entry name" value="TRNA PSEUDOURIDINE(38_39) SYNTHASE"/>
    <property type="match status" value="1"/>
</dbReference>
<dbReference type="GO" id="GO:0003723">
    <property type="term" value="F:RNA binding"/>
    <property type="evidence" value="ECO:0007669"/>
    <property type="project" value="InterPro"/>
</dbReference>
<dbReference type="InterPro" id="IPR001406">
    <property type="entry name" value="PsdUridine_synth_TruA"/>
</dbReference>
<gene>
    <name evidence="6" type="ORF">BT63DRAFT_421520</name>
</gene>
<keyword evidence="2" id="KW-0819">tRNA processing</keyword>
<feature type="compositionally biased region" description="Polar residues" evidence="4">
    <location>
        <begin position="48"/>
        <end position="62"/>
    </location>
</feature>